<feature type="compositionally biased region" description="Basic and acidic residues" evidence="1">
    <location>
        <begin position="922"/>
        <end position="941"/>
    </location>
</feature>
<protein>
    <submittedName>
        <fullName evidence="3">Vancomycin resistance protein YoaR</fullName>
    </submittedName>
</protein>
<dbReference type="RefSeq" id="WP_165912983.1">
    <property type="nucleotide sequence ID" value="NZ_SLXQ01000007.1"/>
</dbReference>
<feature type="compositionally biased region" description="Basic and acidic residues" evidence="1">
    <location>
        <begin position="277"/>
        <end position="293"/>
    </location>
</feature>
<dbReference type="InterPro" id="IPR052913">
    <property type="entry name" value="Glycopeptide_resist_protein"/>
</dbReference>
<dbReference type="PANTHER" id="PTHR35788:SF1">
    <property type="entry name" value="EXPORTED PROTEIN"/>
    <property type="match status" value="1"/>
</dbReference>
<evidence type="ECO:0000256" key="1">
    <source>
        <dbReference type="SAM" id="MobiDB-lite"/>
    </source>
</evidence>
<comment type="caution">
    <text evidence="3">The sequence shown here is derived from an EMBL/GenBank/DDBJ whole genome shotgun (WGS) entry which is preliminary data.</text>
</comment>
<evidence type="ECO:0000313" key="4">
    <source>
        <dbReference type="Proteomes" id="UP000294911"/>
    </source>
</evidence>
<dbReference type="AlphaFoldDB" id="A0A4R2QMX0"/>
<feature type="compositionally biased region" description="Gly residues" evidence="1">
    <location>
        <begin position="968"/>
        <end position="985"/>
    </location>
</feature>
<accession>A0A4R2QMX0</accession>
<feature type="region of interest" description="Disordered" evidence="1">
    <location>
        <begin position="1"/>
        <end position="332"/>
    </location>
</feature>
<keyword evidence="4" id="KW-1185">Reference proteome</keyword>
<reference evidence="3 4" key="1">
    <citation type="submission" date="2019-03" db="EMBL/GenBank/DDBJ databases">
        <title>Genomic Encyclopedia of Type Strains, Phase IV (KMG-IV): sequencing the most valuable type-strain genomes for metagenomic binning, comparative biology and taxonomic classification.</title>
        <authorList>
            <person name="Goeker M."/>
        </authorList>
    </citation>
    <scope>NUCLEOTIDE SEQUENCE [LARGE SCALE GENOMIC DNA]</scope>
    <source>
        <strain evidence="3 4">DSM 45765</strain>
    </source>
</reference>
<organism evidence="3 4">
    <name type="scientific">Tamaricihabitans halophyticus</name>
    <dbReference type="NCBI Taxonomy" id="1262583"/>
    <lineage>
        <taxon>Bacteria</taxon>
        <taxon>Bacillati</taxon>
        <taxon>Actinomycetota</taxon>
        <taxon>Actinomycetes</taxon>
        <taxon>Pseudonocardiales</taxon>
        <taxon>Pseudonocardiaceae</taxon>
        <taxon>Tamaricihabitans</taxon>
    </lineage>
</organism>
<feature type="region of interest" description="Disordered" evidence="1">
    <location>
        <begin position="635"/>
        <end position="662"/>
    </location>
</feature>
<proteinExistence type="predicted"/>
<name>A0A4R2QMX0_9PSEU</name>
<feature type="region of interest" description="Disordered" evidence="1">
    <location>
        <begin position="903"/>
        <end position="1026"/>
    </location>
</feature>
<feature type="domain" description="YoaR-like putative peptidoglycan binding" evidence="2">
    <location>
        <begin position="631"/>
        <end position="708"/>
    </location>
</feature>
<feature type="compositionally biased region" description="Low complexity" evidence="1">
    <location>
        <begin position="226"/>
        <end position="238"/>
    </location>
</feature>
<feature type="compositionally biased region" description="Low complexity" evidence="1">
    <location>
        <begin position="366"/>
        <end position="387"/>
    </location>
</feature>
<evidence type="ECO:0000313" key="3">
    <source>
        <dbReference type="EMBL" id="TCP50787.1"/>
    </source>
</evidence>
<feature type="region of interest" description="Disordered" evidence="1">
    <location>
        <begin position="348"/>
        <end position="387"/>
    </location>
</feature>
<sequence>MSESSDESGTDGTVSPDGKAGADTPEDSTETVDNAGADHAGSDHVGSDDVGSDNGGPGWPTTDEEHDEPAGEVAPAEPDSAAADGPDQADTGQPDTNAEDSSSEQGQPTEDDAAANADTAISEPEVAEAGEAASPAVDEEAPDAAEADPVEGDPVEGDPAESEGAQAQESGSEAVTVDAAEQDEAAERDAAAVESADSEGNPAATDAADSSNPQLWPDEEPDLDGADAAAPDAETAAAKSDDPERTAVLPEVSSAPTDGSPAETATDDEAVSAETASTDKEPTDKEPTDKEPAGAESADAGDATATTVLPAIPPETSDADAVSAREAASEQETTAVLGAVDNDAATDAGTAAADDSGADGSGADGSGADVAASTSDSAPTTEESTAAIPVADGSPWWRKRPVLIAAAVLGLLVVLYGLDLLISSGKVPREVTVAEVDIGGLSKDDAKRALQEEIGPRLQEAARVSAAEIRHNVPADIAKPEVDWDATVEAAAQHRYSPWARLVSLFSSREVPPVMSGDREAIEAELGGVAEQVDEPAVEGSIRFEGTTPFPVIPEQGRELSMDSAIPALLQGWARGGAITLPVKDLPVRTTEQSVRDTLENFARPAVSGQVVLKGEGKDATLAPEDIPETLRFEPGKDGALNGSVDPKGLAGAASDQLASTEQASRNASMIFEGKKARVRPAVDGHTVDWAATAKELTQALPRSENRAVDATYHKKKPDLTTEELKGYGIKEIIGEFTTNDFAYDSGINIRTVAEEVNGAIVEPGGTFSLNGHTGPRGLEQGYVGAAVIENGEESRAVGGGISQFATTMYNATYFAAMKDVEHKEHSYYISRYPMGREATVFQNPDGSSVIDLKFKNEEETGVAIQTIWTPSSITVRLWGTKRYEVESITGDQYSFTGPPVVTKSGGESCTPTGGSSGFSVDDTRVIKDLEGNEVRRDERTVVYNGQPQVVCPEPEPEPDPRPADGNDNGGNNGGGNNGGGGNDGGDSNNGDGAGSPDGGSEPPEGGNPGDGGTQTEPPPEDNAGG</sequence>
<dbReference type="Pfam" id="PF12229">
    <property type="entry name" value="PG_binding_4"/>
    <property type="match status" value="1"/>
</dbReference>
<dbReference type="InterPro" id="IPR022029">
    <property type="entry name" value="YoaR-like_PG-bd"/>
</dbReference>
<dbReference type="EMBL" id="SLXQ01000007">
    <property type="protein sequence ID" value="TCP50787.1"/>
    <property type="molecule type" value="Genomic_DNA"/>
</dbReference>
<dbReference type="Proteomes" id="UP000294911">
    <property type="component" value="Unassembled WGS sequence"/>
</dbReference>
<gene>
    <name evidence="3" type="ORF">EV191_10747</name>
</gene>
<dbReference type="PANTHER" id="PTHR35788">
    <property type="entry name" value="EXPORTED PROTEIN-RELATED"/>
    <property type="match status" value="1"/>
</dbReference>
<dbReference type="InterPro" id="IPR007391">
    <property type="entry name" value="Vancomycin_resist_VanW"/>
</dbReference>
<feature type="compositionally biased region" description="Acidic residues" evidence="1">
    <location>
        <begin position="137"/>
        <end position="161"/>
    </location>
</feature>
<dbReference type="Pfam" id="PF04294">
    <property type="entry name" value="VanW"/>
    <property type="match status" value="1"/>
</dbReference>
<evidence type="ECO:0000259" key="2">
    <source>
        <dbReference type="Pfam" id="PF12229"/>
    </source>
</evidence>